<reference evidence="2" key="1">
    <citation type="submission" date="2019-03" db="EMBL/GenBank/DDBJ databases">
        <authorList>
            <person name="Bockoven R."/>
            <person name="Gutierrez J."/>
            <person name="Newkirk H."/>
            <person name="Liu M."/>
            <person name="Ramsey J."/>
            <person name="Cahill J."/>
        </authorList>
    </citation>
    <scope>NUCLEOTIDE SEQUENCE [LARGE SCALE GENOMIC DNA]</scope>
</reference>
<gene>
    <name evidence="1" type="ORF">CPT_Parlo_037</name>
</gene>
<name>A0A482MGZ1_9CAUD</name>
<organism evidence="1 2">
    <name type="scientific">Serratia phage Parlo</name>
    <dbReference type="NCBI Taxonomy" id="2557554"/>
    <lineage>
        <taxon>Viruses</taxon>
        <taxon>Duplodnaviria</taxon>
        <taxon>Heunggongvirae</taxon>
        <taxon>Uroviricota</taxon>
        <taxon>Caudoviricetes</taxon>
        <taxon>Parlovirus</taxon>
        <taxon>Parlovirus parlo</taxon>
    </lineage>
</organism>
<evidence type="ECO:0008006" key="3">
    <source>
        <dbReference type="Google" id="ProtNLM"/>
    </source>
</evidence>
<evidence type="ECO:0000313" key="2">
    <source>
        <dbReference type="Proteomes" id="UP000307326"/>
    </source>
</evidence>
<keyword evidence="2" id="KW-1185">Reference proteome</keyword>
<accession>A0A482MGZ1</accession>
<sequence length="244" mass="26687">MTLTTETITLWRNNAEITAGETAEDDPEHIAAKAILALTAELLANREAQPVYQCRFFTTDVDGKQIGEWQDMDKGFYDQYDPYCRRILYTAPPAPAVPDEVMPGGLVYSSALPKFESNDSDKIVGYCCFISGETRSVESQEQAYADAKAVINACRAAMLAQPVSGGYKLPDGWKLVPVEPTEDMIAAAMNCDDVEFNSDETFCVNFDNIYAAMLAAAPGDKVALVGGRRPGKATMHRMLEEGKS</sequence>
<protein>
    <recommendedName>
        <fullName evidence="3">DUF551 domain-containing protein</fullName>
    </recommendedName>
</protein>
<evidence type="ECO:0000313" key="1">
    <source>
        <dbReference type="EMBL" id="QBQ72186.1"/>
    </source>
</evidence>
<proteinExistence type="predicted"/>
<dbReference type="Proteomes" id="UP000307326">
    <property type="component" value="Segment"/>
</dbReference>
<dbReference type="EMBL" id="MK618715">
    <property type="protein sequence ID" value="QBQ72186.1"/>
    <property type="molecule type" value="Genomic_DNA"/>
</dbReference>